<feature type="compositionally biased region" description="Polar residues" evidence="5">
    <location>
        <begin position="239"/>
        <end position="249"/>
    </location>
</feature>
<dbReference type="EMBL" id="JAFCMP010000136">
    <property type="protein sequence ID" value="KAG5185237.1"/>
    <property type="molecule type" value="Genomic_DNA"/>
</dbReference>
<keyword evidence="7" id="KW-1185">Reference proteome</keyword>
<evidence type="ECO:0000256" key="3">
    <source>
        <dbReference type="ARBA" id="ARBA00023172"/>
    </source>
</evidence>
<accession>A0A835Z0H3</accession>
<dbReference type="GO" id="GO:0045002">
    <property type="term" value="P:double-strand break repair via single-strand annealing"/>
    <property type="evidence" value="ECO:0007669"/>
    <property type="project" value="TreeGrafter"/>
</dbReference>
<evidence type="ECO:0000256" key="4">
    <source>
        <dbReference type="ARBA" id="ARBA00023204"/>
    </source>
</evidence>
<keyword evidence="3" id="KW-0233">DNA recombination</keyword>
<dbReference type="AlphaFoldDB" id="A0A835Z0H3"/>
<reference evidence="6" key="1">
    <citation type="submission" date="2021-02" db="EMBL/GenBank/DDBJ databases">
        <title>First Annotated Genome of the Yellow-green Alga Tribonema minus.</title>
        <authorList>
            <person name="Mahan K.M."/>
        </authorList>
    </citation>
    <scope>NUCLEOTIDE SEQUENCE</scope>
    <source>
        <strain evidence="6">UTEX B ZZ1240</strain>
    </source>
</reference>
<dbReference type="PANTHER" id="PTHR12132">
    <property type="entry name" value="DNA REPAIR AND RECOMBINATION PROTEIN RAD52, RAD59"/>
    <property type="match status" value="1"/>
</dbReference>
<feature type="compositionally biased region" description="Gly residues" evidence="5">
    <location>
        <begin position="296"/>
        <end position="306"/>
    </location>
</feature>
<name>A0A835Z0H3_9STRA</name>
<sequence>MANWQAPSELCSVVKSEMPEDSAQGLRPASPGAEMRVQQMLQQSLCKEQIAQRSGPGGAKITYMPIEKAVELANDIFGYNGWSSTVVRMERDYELNCIRNGSHQVFKANHIARMELLGCAFGLQRRIINLHFSASKVCEQSKWEISYTAQVRVTLPSGTYHEDIGCGKGISRQRHLSPETTPKRFSNTLSSSLLPLLAVLSSYDAVDTAKKSASSDGLKRALRLFGNQLGNNLRDKSILKTSRATQQDTAGAPAHDGDSGGGGDDSFSQMGPDELAQLCNMSDSRIVARRLEERSGGGGGSGGGGSAKRQRC</sequence>
<dbReference type="SUPFAM" id="SSF54768">
    <property type="entry name" value="dsRNA-binding domain-like"/>
    <property type="match status" value="2"/>
</dbReference>
<protein>
    <submittedName>
        <fullName evidence="6">Rad52/22 family double-strand break repair protein-domain-containing protein</fullName>
    </submittedName>
</protein>
<dbReference type="OrthoDB" id="206565at2759"/>
<evidence type="ECO:0000313" key="7">
    <source>
        <dbReference type="Proteomes" id="UP000664859"/>
    </source>
</evidence>
<keyword evidence="2" id="KW-0227">DNA damage</keyword>
<evidence type="ECO:0000313" key="6">
    <source>
        <dbReference type="EMBL" id="KAG5185237.1"/>
    </source>
</evidence>
<comment type="caution">
    <text evidence="6">The sequence shown here is derived from an EMBL/GenBank/DDBJ whole genome shotgun (WGS) entry which is preliminary data.</text>
</comment>
<comment type="similarity">
    <text evidence="1">Belongs to the RAD52 family.</text>
</comment>
<dbReference type="InterPro" id="IPR041247">
    <property type="entry name" value="Rad52_fam"/>
</dbReference>
<dbReference type="GO" id="GO:0005634">
    <property type="term" value="C:nucleus"/>
    <property type="evidence" value="ECO:0007669"/>
    <property type="project" value="TreeGrafter"/>
</dbReference>
<evidence type="ECO:0000256" key="1">
    <source>
        <dbReference type="ARBA" id="ARBA00006638"/>
    </source>
</evidence>
<organism evidence="6 7">
    <name type="scientific">Tribonema minus</name>
    <dbReference type="NCBI Taxonomy" id="303371"/>
    <lineage>
        <taxon>Eukaryota</taxon>
        <taxon>Sar</taxon>
        <taxon>Stramenopiles</taxon>
        <taxon>Ochrophyta</taxon>
        <taxon>PX clade</taxon>
        <taxon>Xanthophyceae</taxon>
        <taxon>Tribonematales</taxon>
        <taxon>Tribonemataceae</taxon>
        <taxon>Tribonema</taxon>
    </lineage>
</organism>
<feature type="region of interest" description="Disordered" evidence="5">
    <location>
        <begin position="236"/>
        <end position="312"/>
    </location>
</feature>
<proteinExistence type="inferred from homology"/>
<dbReference type="InterPro" id="IPR007232">
    <property type="entry name" value="Rad52_Rad59_Rad22"/>
</dbReference>
<keyword evidence="4" id="KW-0234">DNA repair</keyword>
<evidence type="ECO:0000256" key="5">
    <source>
        <dbReference type="SAM" id="MobiDB-lite"/>
    </source>
</evidence>
<evidence type="ECO:0000256" key="2">
    <source>
        <dbReference type="ARBA" id="ARBA00022763"/>
    </source>
</evidence>
<gene>
    <name evidence="6" type="ORF">JKP88DRAFT_312783</name>
</gene>
<dbReference type="GO" id="GO:0000724">
    <property type="term" value="P:double-strand break repair via homologous recombination"/>
    <property type="evidence" value="ECO:0007669"/>
    <property type="project" value="TreeGrafter"/>
</dbReference>
<dbReference type="Proteomes" id="UP000664859">
    <property type="component" value="Unassembled WGS sequence"/>
</dbReference>
<dbReference type="Gene3D" id="3.30.390.80">
    <property type="entry name" value="DNA repair protein Rad52/59/22"/>
    <property type="match status" value="1"/>
</dbReference>
<dbReference type="InterPro" id="IPR042525">
    <property type="entry name" value="Rad52_Rad59_Rad22_sf"/>
</dbReference>
<dbReference type="Pfam" id="PF04098">
    <property type="entry name" value="Rad52_Rad22"/>
    <property type="match status" value="2"/>
</dbReference>
<dbReference type="GO" id="GO:0006312">
    <property type="term" value="P:mitotic recombination"/>
    <property type="evidence" value="ECO:0007669"/>
    <property type="project" value="TreeGrafter"/>
</dbReference>
<dbReference type="PANTHER" id="PTHR12132:SF1">
    <property type="entry name" value="DNA REPAIR PROTEIN RAD52 HOMOLOG"/>
    <property type="match status" value="1"/>
</dbReference>